<keyword evidence="2" id="KW-1185">Reference proteome</keyword>
<evidence type="ECO:0000313" key="2">
    <source>
        <dbReference type="Proteomes" id="UP000019149"/>
    </source>
</evidence>
<comment type="caution">
    <text evidence="1">The sequence shown here is derived from an EMBL/GenBank/DDBJ whole genome shotgun (WGS) entry which is preliminary data.</text>
</comment>
<evidence type="ECO:0000313" key="1">
    <source>
        <dbReference type="EMBL" id="EUB61304.1"/>
    </source>
</evidence>
<dbReference type="CTD" id="36339505"/>
<dbReference type="KEGG" id="egl:EGR_03790"/>
<dbReference type="Proteomes" id="UP000019149">
    <property type="component" value="Unassembled WGS sequence"/>
</dbReference>
<proteinExistence type="predicted"/>
<protein>
    <submittedName>
        <fullName evidence="1">Uncharacterized protein</fullName>
    </submittedName>
</protein>
<dbReference type="GeneID" id="36339505"/>
<dbReference type="RefSeq" id="XP_024352500.1">
    <property type="nucleotide sequence ID" value="XM_024493039.1"/>
</dbReference>
<accession>W6V500</accession>
<name>W6V500_ECHGR</name>
<organism evidence="1 2">
    <name type="scientific">Echinococcus granulosus</name>
    <name type="common">Hydatid tapeworm</name>
    <dbReference type="NCBI Taxonomy" id="6210"/>
    <lineage>
        <taxon>Eukaryota</taxon>
        <taxon>Metazoa</taxon>
        <taxon>Spiralia</taxon>
        <taxon>Lophotrochozoa</taxon>
        <taxon>Platyhelminthes</taxon>
        <taxon>Cestoda</taxon>
        <taxon>Eucestoda</taxon>
        <taxon>Cyclophyllidea</taxon>
        <taxon>Taeniidae</taxon>
        <taxon>Echinococcus</taxon>
        <taxon>Echinococcus granulosus group</taxon>
    </lineage>
</organism>
<sequence length="138" mass="15657">MNSRKTIPHNGMKKLRTKKAKSRLHLFYYHKNSLQFGNSNEADIKCATSLHLKLQLIAVFLSPLIGQKIKNLSLYSEIVLKFCSKMSNLFNGKKKSWMTGPACRQVVATTRNSEESDLVEGAFYKKASSPCAQFRINN</sequence>
<dbReference type="AlphaFoldDB" id="W6V500"/>
<gene>
    <name evidence="1" type="ORF">EGR_03790</name>
</gene>
<dbReference type="EMBL" id="APAU02000021">
    <property type="protein sequence ID" value="EUB61304.1"/>
    <property type="molecule type" value="Genomic_DNA"/>
</dbReference>
<reference evidence="1 2" key="1">
    <citation type="journal article" date="2013" name="Nat. Genet.">
        <title>The genome of the hydatid tapeworm Echinococcus granulosus.</title>
        <authorList>
            <person name="Zheng H."/>
            <person name="Zhang W."/>
            <person name="Zhang L."/>
            <person name="Zhang Z."/>
            <person name="Li J."/>
            <person name="Lu G."/>
            <person name="Zhu Y."/>
            <person name="Wang Y."/>
            <person name="Huang Y."/>
            <person name="Liu J."/>
            <person name="Kang H."/>
            <person name="Chen J."/>
            <person name="Wang L."/>
            <person name="Chen A."/>
            <person name="Yu S."/>
            <person name="Gao Z."/>
            <person name="Jin L."/>
            <person name="Gu W."/>
            <person name="Wang Z."/>
            <person name="Zhao L."/>
            <person name="Shi B."/>
            <person name="Wen H."/>
            <person name="Lin R."/>
            <person name="Jones M.K."/>
            <person name="Brejova B."/>
            <person name="Vinar T."/>
            <person name="Zhao G."/>
            <person name="McManus D.P."/>
            <person name="Chen Z."/>
            <person name="Zhou Y."/>
            <person name="Wang S."/>
        </authorList>
    </citation>
    <scope>NUCLEOTIDE SEQUENCE [LARGE SCALE GENOMIC DNA]</scope>
</reference>